<sequence>MEDHTVYRELSPDMVMFMTHLYNEGYFKDSNFLPRKKFDITCLEDSYACDLTKDQLSLGTVSAGTDCDSFEKEEGNNPASIDYYSEEFKNLEELYAIANGKSFRIEKSDSLRESNLGSDVVINISEEALAKGKRRFLRMYVCFQAMKHDLKMELRPLVGLDGT</sequence>
<gene>
    <name evidence="1" type="ORF">H5410_062472</name>
</gene>
<dbReference type="Proteomes" id="UP000824120">
    <property type="component" value="Chromosome 12"/>
</dbReference>
<dbReference type="EMBL" id="JACXVP010000012">
    <property type="protein sequence ID" value="KAG5572706.1"/>
    <property type="molecule type" value="Genomic_DNA"/>
</dbReference>
<organism evidence="1 2">
    <name type="scientific">Solanum commersonii</name>
    <name type="common">Commerson's wild potato</name>
    <name type="synonym">Commerson's nightshade</name>
    <dbReference type="NCBI Taxonomy" id="4109"/>
    <lineage>
        <taxon>Eukaryota</taxon>
        <taxon>Viridiplantae</taxon>
        <taxon>Streptophyta</taxon>
        <taxon>Embryophyta</taxon>
        <taxon>Tracheophyta</taxon>
        <taxon>Spermatophyta</taxon>
        <taxon>Magnoliopsida</taxon>
        <taxon>eudicotyledons</taxon>
        <taxon>Gunneridae</taxon>
        <taxon>Pentapetalae</taxon>
        <taxon>asterids</taxon>
        <taxon>lamiids</taxon>
        <taxon>Solanales</taxon>
        <taxon>Solanaceae</taxon>
        <taxon>Solanoideae</taxon>
        <taxon>Solaneae</taxon>
        <taxon>Solanum</taxon>
    </lineage>
</organism>
<keyword evidence="2" id="KW-1185">Reference proteome</keyword>
<protein>
    <submittedName>
        <fullName evidence="1">Uncharacterized protein</fullName>
    </submittedName>
</protein>
<dbReference type="OrthoDB" id="10530201at2759"/>
<proteinExistence type="predicted"/>
<evidence type="ECO:0000313" key="2">
    <source>
        <dbReference type="Proteomes" id="UP000824120"/>
    </source>
</evidence>
<name>A0A9J5WAX7_SOLCO</name>
<comment type="caution">
    <text evidence="1">The sequence shown here is derived from an EMBL/GenBank/DDBJ whole genome shotgun (WGS) entry which is preliminary data.</text>
</comment>
<accession>A0A9J5WAX7</accession>
<evidence type="ECO:0000313" key="1">
    <source>
        <dbReference type="EMBL" id="KAG5572706.1"/>
    </source>
</evidence>
<reference evidence="1 2" key="1">
    <citation type="submission" date="2020-09" db="EMBL/GenBank/DDBJ databases">
        <title>De no assembly of potato wild relative species, Solanum commersonii.</title>
        <authorList>
            <person name="Cho K."/>
        </authorList>
    </citation>
    <scope>NUCLEOTIDE SEQUENCE [LARGE SCALE GENOMIC DNA]</scope>
    <source>
        <strain evidence="1">LZ3.2</strain>
        <tissue evidence="1">Leaf</tissue>
    </source>
</reference>
<dbReference type="AlphaFoldDB" id="A0A9J5WAX7"/>